<evidence type="ECO:0000313" key="3">
    <source>
        <dbReference type="Proteomes" id="UP001159363"/>
    </source>
</evidence>
<feature type="compositionally biased region" description="Polar residues" evidence="1">
    <location>
        <begin position="39"/>
        <end position="66"/>
    </location>
</feature>
<dbReference type="Proteomes" id="UP001159363">
    <property type="component" value="Chromosome 1"/>
</dbReference>
<proteinExistence type="predicted"/>
<sequence length="104" mass="12041">MSFLHRRRATHTVAFFEIVHDLMSSRHTIQSPLLIDTSIPSMRHQTPSPQTQLSLSPIPTLPSTVTSCSKEKKPSAKKRKSSDFDELILFLKEDDKRDEERHRE</sequence>
<protein>
    <submittedName>
        <fullName evidence="2">Uncharacterized protein</fullName>
    </submittedName>
</protein>
<keyword evidence="3" id="KW-1185">Reference proteome</keyword>
<dbReference type="EMBL" id="JARBHB010000001">
    <property type="protein sequence ID" value="KAJ8895386.1"/>
    <property type="molecule type" value="Genomic_DNA"/>
</dbReference>
<comment type="caution">
    <text evidence="2">The sequence shown here is derived from an EMBL/GenBank/DDBJ whole genome shotgun (WGS) entry which is preliminary data.</text>
</comment>
<evidence type="ECO:0000256" key="1">
    <source>
        <dbReference type="SAM" id="MobiDB-lite"/>
    </source>
</evidence>
<feature type="region of interest" description="Disordered" evidence="1">
    <location>
        <begin position="39"/>
        <end position="82"/>
    </location>
</feature>
<evidence type="ECO:0000313" key="2">
    <source>
        <dbReference type="EMBL" id="KAJ8895386.1"/>
    </source>
</evidence>
<reference evidence="2 3" key="1">
    <citation type="submission" date="2023-02" db="EMBL/GenBank/DDBJ databases">
        <title>LHISI_Scaffold_Assembly.</title>
        <authorList>
            <person name="Stuart O.P."/>
            <person name="Cleave R."/>
            <person name="Magrath M.J.L."/>
            <person name="Mikheyev A.S."/>
        </authorList>
    </citation>
    <scope>NUCLEOTIDE SEQUENCE [LARGE SCALE GENOMIC DNA]</scope>
    <source>
        <strain evidence="2">Daus_M_001</strain>
        <tissue evidence="2">Leg muscle</tissue>
    </source>
</reference>
<name>A0ABQ9IGA8_9NEOP</name>
<organism evidence="2 3">
    <name type="scientific">Dryococelus australis</name>
    <dbReference type="NCBI Taxonomy" id="614101"/>
    <lineage>
        <taxon>Eukaryota</taxon>
        <taxon>Metazoa</taxon>
        <taxon>Ecdysozoa</taxon>
        <taxon>Arthropoda</taxon>
        <taxon>Hexapoda</taxon>
        <taxon>Insecta</taxon>
        <taxon>Pterygota</taxon>
        <taxon>Neoptera</taxon>
        <taxon>Polyneoptera</taxon>
        <taxon>Phasmatodea</taxon>
        <taxon>Verophasmatodea</taxon>
        <taxon>Anareolatae</taxon>
        <taxon>Phasmatidae</taxon>
        <taxon>Eurycanthinae</taxon>
        <taxon>Dryococelus</taxon>
    </lineage>
</organism>
<accession>A0ABQ9IGA8</accession>
<gene>
    <name evidence="2" type="ORF">PR048_000718</name>
</gene>